<dbReference type="SUPFAM" id="SSF54495">
    <property type="entry name" value="UBC-like"/>
    <property type="match status" value="1"/>
</dbReference>
<dbReference type="InterPro" id="IPR032378">
    <property type="entry name" value="ZC3H15/TMA46_C"/>
</dbReference>
<gene>
    <name evidence="3" type="primary">GIR2</name>
    <name evidence="3" type="ORF">LPJ64_001262</name>
</gene>
<feature type="domain" description="RWD" evidence="2">
    <location>
        <begin position="12"/>
        <end position="129"/>
    </location>
</feature>
<organism evidence="3 4">
    <name type="scientific">Coemansia asiatica</name>
    <dbReference type="NCBI Taxonomy" id="1052880"/>
    <lineage>
        <taxon>Eukaryota</taxon>
        <taxon>Fungi</taxon>
        <taxon>Fungi incertae sedis</taxon>
        <taxon>Zoopagomycota</taxon>
        <taxon>Kickxellomycotina</taxon>
        <taxon>Kickxellomycetes</taxon>
        <taxon>Kickxellales</taxon>
        <taxon>Kickxellaceae</taxon>
        <taxon>Coemansia</taxon>
    </lineage>
</organism>
<evidence type="ECO:0000313" key="3">
    <source>
        <dbReference type="EMBL" id="KAJ1647350.1"/>
    </source>
</evidence>
<dbReference type="InterPro" id="IPR040213">
    <property type="entry name" value="GIR2-like"/>
</dbReference>
<feature type="region of interest" description="Disordered" evidence="1">
    <location>
        <begin position="227"/>
        <end position="248"/>
    </location>
</feature>
<dbReference type="Gene3D" id="6.20.400.10">
    <property type="match status" value="1"/>
</dbReference>
<reference evidence="3" key="1">
    <citation type="submission" date="2022-07" db="EMBL/GenBank/DDBJ databases">
        <title>Phylogenomic reconstructions and comparative analyses of Kickxellomycotina fungi.</title>
        <authorList>
            <person name="Reynolds N.K."/>
            <person name="Stajich J.E."/>
            <person name="Barry K."/>
            <person name="Grigoriev I.V."/>
            <person name="Crous P."/>
            <person name="Smith M.E."/>
        </authorList>
    </citation>
    <scope>NUCLEOTIDE SEQUENCE</scope>
    <source>
        <strain evidence="3">NBRC 105413</strain>
    </source>
</reference>
<dbReference type="EMBL" id="JANBOH010000032">
    <property type="protein sequence ID" value="KAJ1647350.1"/>
    <property type="molecule type" value="Genomic_DNA"/>
</dbReference>
<dbReference type="PROSITE" id="PS50908">
    <property type="entry name" value="RWD"/>
    <property type="match status" value="1"/>
</dbReference>
<dbReference type="Proteomes" id="UP001145021">
    <property type="component" value="Unassembled WGS sequence"/>
</dbReference>
<sequence length="248" mass="28213">MSSEHYAEEQQNEIEILQSIYPTEFVEESQDPRRFSLAIAVNDYSDDLRPCTLQLTIEYTKMYPDELPSFEIVLADEGNDAPLGDTDAQLEPQDLEYLEQKTREIAEDSLGMAMVFTMATNLKEVAVERLSQKTTELRRLKEERIQREIEAEAAKFVGTPVTRDSFLEWKARFEAEMTNAARLAAEAEEKTAGAKKIAVRKEDKLTGRQLFEQDRSLAMSDSRFMAEGEVSVDSSRFPKDDELSDASS</sequence>
<dbReference type="SMART" id="SM00591">
    <property type="entry name" value="RWD"/>
    <property type="match status" value="1"/>
</dbReference>
<proteinExistence type="predicted"/>
<dbReference type="PANTHER" id="PTHR12292">
    <property type="entry name" value="RWD DOMAIN-CONTAINING PROTEIN"/>
    <property type="match status" value="1"/>
</dbReference>
<accession>A0A9W7XLM6</accession>
<dbReference type="InterPro" id="IPR016135">
    <property type="entry name" value="UBQ-conjugating_enzyme/RWD"/>
</dbReference>
<keyword evidence="4" id="KW-1185">Reference proteome</keyword>
<comment type="caution">
    <text evidence="3">The sequence shown here is derived from an EMBL/GenBank/DDBJ whole genome shotgun (WGS) entry which is preliminary data.</text>
</comment>
<dbReference type="Pfam" id="PF16543">
    <property type="entry name" value="DFRP_C"/>
    <property type="match status" value="1"/>
</dbReference>
<evidence type="ECO:0000256" key="1">
    <source>
        <dbReference type="SAM" id="MobiDB-lite"/>
    </source>
</evidence>
<name>A0A9W7XLM6_9FUNG</name>
<protein>
    <submittedName>
        <fullName evidence="3">Rwd domain-containing protein</fullName>
    </submittedName>
</protein>
<dbReference type="Gene3D" id="3.10.110.10">
    <property type="entry name" value="Ubiquitin Conjugating Enzyme"/>
    <property type="match status" value="1"/>
</dbReference>
<dbReference type="AlphaFoldDB" id="A0A9W7XLM6"/>
<dbReference type="Pfam" id="PF05773">
    <property type="entry name" value="RWD"/>
    <property type="match status" value="1"/>
</dbReference>
<evidence type="ECO:0000313" key="4">
    <source>
        <dbReference type="Proteomes" id="UP001145021"/>
    </source>
</evidence>
<evidence type="ECO:0000259" key="2">
    <source>
        <dbReference type="PROSITE" id="PS50908"/>
    </source>
</evidence>
<dbReference type="InterPro" id="IPR006575">
    <property type="entry name" value="RWD_dom"/>
</dbReference>